<gene>
    <name evidence="1" type="ORF">NDU88_003940</name>
</gene>
<organism evidence="1 2">
    <name type="scientific">Pleurodeles waltl</name>
    <name type="common">Iberian ribbed newt</name>
    <dbReference type="NCBI Taxonomy" id="8319"/>
    <lineage>
        <taxon>Eukaryota</taxon>
        <taxon>Metazoa</taxon>
        <taxon>Chordata</taxon>
        <taxon>Craniata</taxon>
        <taxon>Vertebrata</taxon>
        <taxon>Euteleostomi</taxon>
        <taxon>Amphibia</taxon>
        <taxon>Batrachia</taxon>
        <taxon>Caudata</taxon>
        <taxon>Salamandroidea</taxon>
        <taxon>Salamandridae</taxon>
        <taxon>Pleurodelinae</taxon>
        <taxon>Pleurodeles</taxon>
    </lineage>
</organism>
<dbReference type="AlphaFoldDB" id="A0AAV7V1I4"/>
<evidence type="ECO:0000313" key="1">
    <source>
        <dbReference type="EMBL" id="KAJ1194652.1"/>
    </source>
</evidence>
<reference evidence="1" key="1">
    <citation type="journal article" date="2022" name="bioRxiv">
        <title>Sequencing and chromosome-scale assembly of the giantPleurodeles waltlgenome.</title>
        <authorList>
            <person name="Brown T."/>
            <person name="Elewa A."/>
            <person name="Iarovenko S."/>
            <person name="Subramanian E."/>
            <person name="Araus A.J."/>
            <person name="Petzold A."/>
            <person name="Susuki M."/>
            <person name="Suzuki K.-i.T."/>
            <person name="Hayashi T."/>
            <person name="Toyoda A."/>
            <person name="Oliveira C."/>
            <person name="Osipova E."/>
            <person name="Leigh N.D."/>
            <person name="Simon A."/>
            <person name="Yun M.H."/>
        </authorList>
    </citation>
    <scope>NUCLEOTIDE SEQUENCE</scope>
    <source>
        <strain evidence="1">20211129_DDA</strain>
        <tissue evidence="1">Liver</tissue>
    </source>
</reference>
<dbReference type="EMBL" id="JANPWB010000004">
    <property type="protein sequence ID" value="KAJ1194652.1"/>
    <property type="molecule type" value="Genomic_DNA"/>
</dbReference>
<evidence type="ECO:0000313" key="2">
    <source>
        <dbReference type="Proteomes" id="UP001066276"/>
    </source>
</evidence>
<name>A0AAV7V1I4_PLEWA</name>
<dbReference type="Proteomes" id="UP001066276">
    <property type="component" value="Chromosome 2_2"/>
</dbReference>
<proteinExistence type="predicted"/>
<keyword evidence="2" id="KW-1185">Reference proteome</keyword>
<protein>
    <submittedName>
        <fullName evidence="1">Uncharacterized protein</fullName>
    </submittedName>
</protein>
<accession>A0AAV7V1I4</accession>
<sequence length="208" mass="23918">MGSVQSCTPRIQNQNGILYYRELYSLEEDIWRHEWMLSTDPTAAAPLAEAKLARRSTLERVGILDYRDYLIGKHVKGDKVGKLLAWLLHSNSHRTPFTAIRDEKGLWLNFQDMINTAFRSYYANLYAVRQTLEPTLIGPFLDNILPQLQESQQVDLEVPLSEAEISNAFKQMARGKSSVVDSWPVEFYSTFNSRLTLHLLKVFNSAYS</sequence>
<comment type="caution">
    <text evidence="1">The sequence shown here is derived from an EMBL/GenBank/DDBJ whole genome shotgun (WGS) entry which is preliminary data.</text>
</comment>